<evidence type="ECO:0000256" key="2">
    <source>
        <dbReference type="ARBA" id="ARBA00022475"/>
    </source>
</evidence>
<evidence type="ECO:0000313" key="10">
    <source>
        <dbReference type="Proteomes" id="UP000502331"/>
    </source>
</evidence>
<feature type="transmembrane region" description="Helical" evidence="7">
    <location>
        <begin position="275"/>
        <end position="298"/>
    </location>
</feature>
<evidence type="ECO:0000256" key="7">
    <source>
        <dbReference type="SAM" id="Phobius"/>
    </source>
</evidence>
<feature type="transmembrane region" description="Helical" evidence="7">
    <location>
        <begin position="305"/>
        <end position="324"/>
    </location>
</feature>
<dbReference type="PANTHER" id="PTHR33885">
    <property type="entry name" value="PHAGE SHOCK PROTEIN C"/>
    <property type="match status" value="1"/>
</dbReference>
<feature type="transmembrane region" description="Helical" evidence="7">
    <location>
        <begin position="116"/>
        <end position="132"/>
    </location>
</feature>
<dbReference type="InterPro" id="IPR007168">
    <property type="entry name" value="Phageshock_PspC_N"/>
</dbReference>
<evidence type="ECO:0000256" key="5">
    <source>
        <dbReference type="ARBA" id="ARBA00023136"/>
    </source>
</evidence>
<comment type="subcellular location">
    <subcellularLocation>
        <location evidence="1">Cell membrane</location>
        <topology evidence="1">Single-pass membrane protein</topology>
    </subcellularLocation>
</comment>
<dbReference type="EMBL" id="CP032549">
    <property type="protein sequence ID" value="QIV86209.1"/>
    <property type="molecule type" value="Genomic_DNA"/>
</dbReference>
<dbReference type="Pfam" id="PF04024">
    <property type="entry name" value="PspC"/>
    <property type="match status" value="1"/>
</dbReference>
<sequence>MNNSGSERRGFFSQLSKSPFIRQESRWLGGVAAGVADYFKIDVILARGIIVVLSFLGGLGLILYGVAWALLPDQQGRIHLERAINKEWTSGMTGSVVFVVLGIFPAQWILDSVAPVLWPIAIVAAVLFIIFSRKNTKFDRPRPAKPAKTQSQPSSTAHTTAMEKPWRKDGFTFSSSAPSGAEPATKSMKDQEDTMASDIPDPKPHSGGYEYAYSPDPKYTRSYSQEYFHTKAARKAQAAPPIPSWVATTVVGLSILVIAAVLCADYLHIVDLPGSGWGIALAAGLMVTGLAIVLASLVRRTSGGLLGLGIPLLVMTLVFSGSSFGTEDRQAVRSEPGGNEYSAVFSRSTIDLTYLDSITTPTTVEVDSLFSRLDLKLPANVPVKVTSDGVFNSQMDLELPQDQRQLPDDAPLLTVEVDGLFSSFGTEVATTATPTVVTPEF</sequence>
<name>A0A6H0SIF8_9MICC</name>
<dbReference type="InterPro" id="IPR052027">
    <property type="entry name" value="PspC"/>
</dbReference>
<accession>A0A6H0SIF8</accession>
<feature type="domain" description="Phage shock protein PspC N-terminal" evidence="8">
    <location>
        <begin position="21"/>
        <end position="73"/>
    </location>
</feature>
<evidence type="ECO:0000259" key="8">
    <source>
        <dbReference type="Pfam" id="PF04024"/>
    </source>
</evidence>
<feature type="region of interest" description="Disordered" evidence="6">
    <location>
        <begin position="138"/>
        <end position="161"/>
    </location>
</feature>
<feature type="transmembrane region" description="Helical" evidence="7">
    <location>
        <begin position="44"/>
        <end position="71"/>
    </location>
</feature>
<evidence type="ECO:0000256" key="6">
    <source>
        <dbReference type="SAM" id="MobiDB-lite"/>
    </source>
</evidence>
<evidence type="ECO:0000256" key="1">
    <source>
        <dbReference type="ARBA" id="ARBA00004162"/>
    </source>
</evidence>
<evidence type="ECO:0000256" key="3">
    <source>
        <dbReference type="ARBA" id="ARBA00022692"/>
    </source>
</evidence>
<feature type="transmembrane region" description="Helical" evidence="7">
    <location>
        <begin position="244"/>
        <end position="269"/>
    </location>
</feature>
<dbReference type="Proteomes" id="UP000502331">
    <property type="component" value="Chromosome"/>
</dbReference>
<feature type="transmembrane region" description="Helical" evidence="7">
    <location>
        <begin position="92"/>
        <end position="110"/>
    </location>
</feature>
<dbReference type="GO" id="GO:0005886">
    <property type="term" value="C:plasma membrane"/>
    <property type="evidence" value="ECO:0007669"/>
    <property type="project" value="UniProtKB-SubCell"/>
</dbReference>
<evidence type="ECO:0000313" key="9">
    <source>
        <dbReference type="EMBL" id="QIV86209.1"/>
    </source>
</evidence>
<proteinExistence type="predicted"/>
<keyword evidence="2" id="KW-1003">Cell membrane</keyword>
<dbReference type="PANTHER" id="PTHR33885:SF3">
    <property type="entry name" value="PHAGE SHOCK PROTEIN C"/>
    <property type="match status" value="1"/>
</dbReference>
<protein>
    <submittedName>
        <fullName evidence="9">PspC domain-containing protein</fullName>
    </submittedName>
</protein>
<organism evidence="9 10">
    <name type="scientific">Glutamicibacter mishrai</name>
    <dbReference type="NCBI Taxonomy" id="1775880"/>
    <lineage>
        <taxon>Bacteria</taxon>
        <taxon>Bacillati</taxon>
        <taxon>Actinomycetota</taxon>
        <taxon>Actinomycetes</taxon>
        <taxon>Micrococcales</taxon>
        <taxon>Micrococcaceae</taxon>
        <taxon>Glutamicibacter</taxon>
    </lineage>
</organism>
<reference evidence="9 10" key="1">
    <citation type="submission" date="2018-09" db="EMBL/GenBank/DDBJ databases">
        <title>Glutamicibacter mishrai S5-52T (LMG 29155T = KCTC 39846T).</title>
        <authorList>
            <person name="Das S.K."/>
        </authorList>
    </citation>
    <scope>NUCLEOTIDE SEQUENCE [LARGE SCALE GENOMIC DNA]</scope>
    <source>
        <strain evidence="9 10">S5-52</strain>
    </source>
</reference>
<dbReference type="AlphaFoldDB" id="A0A6H0SIF8"/>
<gene>
    <name evidence="9" type="ORF">D3791_03175</name>
</gene>
<keyword evidence="10" id="KW-1185">Reference proteome</keyword>
<evidence type="ECO:0000256" key="4">
    <source>
        <dbReference type="ARBA" id="ARBA00022989"/>
    </source>
</evidence>
<keyword evidence="5 7" id="KW-0472">Membrane</keyword>
<feature type="region of interest" description="Disordered" evidence="6">
    <location>
        <begin position="173"/>
        <end position="211"/>
    </location>
</feature>
<dbReference type="RefSeq" id="WP_172511274.1">
    <property type="nucleotide sequence ID" value="NZ_CP032549.1"/>
</dbReference>
<keyword evidence="3 7" id="KW-0812">Transmembrane</keyword>
<keyword evidence="4 7" id="KW-1133">Transmembrane helix</keyword>
<feature type="compositionally biased region" description="Polar residues" evidence="6">
    <location>
        <begin position="148"/>
        <end position="159"/>
    </location>
</feature>